<sequence>MGIINSASHVNAGDQKMEKYSHTSPIAGDIGALHVSASRKLTSQLSEDSPVWEDPLKVDGLVGRCEKGAYCAYIIGDSSPSSLASINQPSPFQFYLLTFITLVSHLADIGLVCFIAIGMTDTSGCEMIVQPGQHVDKGEKMGIFHFGGSSDCLVFGLQAKLLWPGIPPQDSHLWPKSFSDPDNMPNFNVCSLLATGGEGK</sequence>
<reference evidence="3" key="2">
    <citation type="submission" date="2023-06" db="EMBL/GenBank/DDBJ databases">
        <authorList>
            <consortium name="Lawrence Berkeley National Laboratory"/>
            <person name="Haridas S."/>
            <person name="Hensen N."/>
            <person name="Bonometti L."/>
            <person name="Westerberg I."/>
            <person name="Brannstrom I.O."/>
            <person name="Guillou S."/>
            <person name="Cros-Aarteil S."/>
            <person name="Calhoun S."/>
            <person name="Kuo A."/>
            <person name="Mondo S."/>
            <person name="Pangilinan J."/>
            <person name="Riley R."/>
            <person name="Labutti K."/>
            <person name="Andreopoulos B."/>
            <person name="Lipzen A."/>
            <person name="Chen C."/>
            <person name="Yanf M."/>
            <person name="Daum C."/>
            <person name="Ng V."/>
            <person name="Clum A."/>
            <person name="Steindorff A."/>
            <person name="Ohm R."/>
            <person name="Martin F."/>
            <person name="Silar P."/>
            <person name="Natvig D."/>
            <person name="Lalanne C."/>
            <person name="Gautier V."/>
            <person name="Ament-Velasquez S.L."/>
            <person name="Kruys A."/>
            <person name="Hutchinson M.I."/>
            <person name="Powell A.J."/>
            <person name="Barry K."/>
            <person name="Miller A.N."/>
            <person name="Grigoriev I.V."/>
            <person name="Debuchy R."/>
            <person name="Gladieux P."/>
            <person name="Thoren M.H."/>
            <person name="Johannesson H."/>
        </authorList>
    </citation>
    <scope>NUCLEOTIDE SEQUENCE</scope>
    <source>
        <strain evidence="3">CBS 118394</strain>
    </source>
</reference>
<dbReference type="GO" id="GO:0008654">
    <property type="term" value="P:phospholipid biosynthetic process"/>
    <property type="evidence" value="ECO:0007669"/>
    <property type="project" value="InterPro"/>
</dbReference>
<keyword evidence="1" id="KW-0210">Decarboxylase</keyword>
<dbReference type="InterPro" id="IPR003817">
    <property type="entry name" value="PS_Dcarbxylase"/>
</dbReference>
<evidence type="ECO:0000313" key="4">
    <source>
        <dbReference type="Proteomes" id="UP001283341"/>
    </source>
</evidence>
<evidence type="ECO:0000313" key="3">
    <source>
        <dbReference type="EMBL" id="KAK3326076.1"/>
    </source>
</evidence>
<accession>A0AAE0IKM1</accession>
<proteinExistence type="predicted"/>
<dbReference type="Proteomes" id="UP001283341">
    <property type="component" value="Unassembled WGS sequence"/>
</dbReference>
<comment type="caution">
    <text evidence="3">The sequence shown here is derived from an EMBL/GenBank/DDBJ whole genome shotgun (WGS) entry which is preliminary data.</text>
</comment>
<keyword evidence="2" id="KW-0456">Lyase</keyword>
<organism evidence="3 4">
    <name type="scientific">Apodospora peruviana</name>
    <dbReference type="NCBI Taxonomy" id="516989"/>
    <lineage>
        <taxon>Eukaryota</taxon>
        <taxon>Fungi</taxon>
        <taxon>Dikarya</taxon>
        <taxon>Ascomycota</taxon>
        <taxon>Pezizomycotina</taxon>
        <taxon>Sordariomycetes</taxon>
        <taxon>Sordariomycetidae</taxon>
        <taxon>Sordariales</taxon>
        <taxon>Lasiosphaeriaceae</taxon>
        <taxon>Apodospora</taxon>
    </lineage>
</organism>
<evidence type="ECO:0000256" key="2">
    <source>
        <dbReference type="ARBA" id="ARBA00023239"/>
    </source>
</evidence>
<gene>
    <name evidence="3" type="ORF">B0H66DRAFT_600211</name>
</gene>
<dbReference type="EMBL" id="JAUEDM010000002">
    <property type="protein sequence ID" value="KAK3326076.1"/>
    <property type="molecule type" value="Genomic_DNA"/>
</dbReference>
<name>A0AAE0IKM1_9PEZI</name>
<evidence type="ECO:0008006" key="5">
    <source>
        <dbReference type="Google" id="ProtNLM"/>
    </source>
</evidence>
<reference evidence="3" key="1">
    <citation type="journal article" date="2023" name="Mol. Phylogenet. Evol.">
        <title>Genome-scale phylogeny and comparative genomics of the fungal order Sordariales.</title>
        <authorList>
            <person name="Hensen N."/>
            <person name="Bonometti L."/>
            <person name="Westerberg I."/>
            <person name="Brannstrom I.O."/>
            <person name="Guillou S."/>
            <person name="Cros-Aarteil S."/>
            <person name="Calhoun S."/>
            <person name="Haridas S."/>
            <person name="Kuo A."/>
            <person name="Mondo S."/>
            <person name="Pangilinan J."/>
            <person name="Riley R."/>
            <person name="LaButti K."/>
            <person name="Andreopoulos B."/>
            <person name="Lipzen A."/>
            <person name="Chen C."/>
            <person name="Yan M."/>
            <person name="Daum C."/>
            <person name="Ng V."/>
            <person name="Clum A."/>
            <person name="Steindorff A."/>
            <person name="Ohm R.A."/>
            <person name="Martin F."/>
            <person name="Silar P."/>
            <person name="Natvig D.O."/>
            <person name="Lalanne C."/>
            <person name="Gautier V."/>
            <person name="Ament-Velasquez S.L."/>
            <person name="Kruys A."/>
            <person name="Hutchinson M.I."/>
            <person name="Powell A.J."/>
            <person name="Barry K."/>
            <person name="Miller A.N."/>
            <person name="Grigoriev I.V."/>
            <person name="Debuchy R."/>
            <person name="Gladieux P."/>
            <person name="Hiltunen Thoren M."/>
            <person name="Johannesson H."/>
        </authorList>
    </citation>
    <scope>NUCLEOTIDE SEQUENCE</scope>
    <source>
        <strain evidence="3">CBS 118394</strain>
    </source>
</reference>
<dbReference type="Pfam" id="PF02666">
    <property type="entry name" value="PS_Dcarbxylase"/>
    <property type="match status" value="1"/>
</dbReference>
<dbReference type="AlphaFoldDB" id="A0AAE0IKM1"/>
<dbReference type="GO" id="GO:0004609">
    <property type="term" value="F:phosphatidylserine decarboxylase activity"/>
    <property type="evidence" value="ECO:0007669"/>
    <property type="project" value="InterPro"/>
</dbReference>
<keyword evidence="4" id="KW-1185">Reference proteome</keyword>
<evidence type="ECO:0000256" key="1">
    <source>
        <dbReference type="ARBA" id="ARBA00022793"/>
    </source>
</evidence>
<protein>
    <recommendedName>
        <fullName evidence="5">Phosphatidylserine decarboxylase</fullName>
    </recommendedName>
</protein>